<dbReference type="InterPro" id="IPR003018">
    <property type="entry name" value="GAF"/>
</dbReference>
<gene>
    <name evidence="6" type="ORF">M9Y10_045806</name>
</gene>
<keyword evidence="2" id="KW-0479">Metal-binding</keyword>
<accession>A0ABR2JXD6</accession>
<keyword evidence="3" id="KW-0378">Hydrolase</keyword>
<dbReference type="Pfam" id="PF00233">
    <property type="entry name" value="PDEase_I"/>
    <property type="match status" value="1"/>
</dbReference>
<proteinExistence type="predicted"/>
<dbReference type="CDD" id="cd00077">
    <property type="entry name" value="HDc"/>
    <property type="match status" value="1"/>
</dbReference>
<feature type="region of interest" description="Disordered" evidence="4">
    <location>
        <begin position="12"/>
        <end position="61"/>
    </location>
</feature>
<dbReference type="EMBL" id="JAPFFF010000009">
    <property type="protein sequence ID" value="KAK8883158.1"/>
    <property type="molecule type" value="Genomic_DNA"/>
</dbReference>
<evidence type="ECO:0000313" key="7">
    <source>
        <dbReference type="Proteomes" id="UP001470230"/>
    </source>
</evidence>
<dbReference type="SMART" id="SM00065">
    <property type="entry name" value="GAF"/>
    <property type="match status" value="2"/>
</dbReference>
<dbReference type="InterPro" id="IPR023088">
    <property type="entry name" value="PDEase"/>
</dbReference>
<evidence type="ECO:0000313" key="6">
    <source>
        <dbReference type="EMBL" id="KAK8883158.1"/>
    </source>
</evidence>
<feature type="domain" description="PDEase" evidence="5">
    <location>
        <begin position="861"/>
        <end position="1182"/>
    </location>
</feature>
<evidence type="ECO:0000256" key="1">
    <source>
        <dbReference type="ARBA" id="ARBA00022535"/>
    </source>
</evidence>
<evidence type="ECO:0000256" key="4">
    <source>
        <dbReference type="SAM" id="MobiDB-lite"/>
    </source>
</evidence>
<dbReference type="InterPro" id="IPR029016">
    <property type="entry name" value="GAF-like_dom_sf"/>
</dbReference>
<dbReference type="InterPro" id="IPR036971">
    <property type="entry name" value="PDEase_catalytic_dom_sf"/>
</dbReference>
<feature type="compositionally biased region" description="Low complexity" evidence="4">
    <location>
        <begin position="738"/>
        <end position="750"/>
    </location>
</feature>
<feature type="compositionally biased region" description="Low complexity" evidence="4">
    <location>
        <begin position="51"/>
        <end position="61"/>
    </location>
</feature>
<sequence length="1186" mass="134643">MQHYGIDPRKFENASDLQISSTPSRRHYNPYLKNSQSYNQPRIKMPKRNSNRSSSNSNFKVNNSNDYFSANSSRLEKMNRIFDIFIQSTQNDPLYLALEKAVKDIYSAQSAVCWNVIINYGNFAKSQYNNDSKTIYLKDYEDNALIYSQQLNKSIEISSTRCILSSFFKSHLDKSSMNNNFIQKYSNPTSDPDYNEEIDISSPMIILPVYDEDDILCYVLQVIFQSSSATKGIKELFTKEDENIGNSFSKKLSMYSHFFCIGDSFSKMQINSSKGGIGALSNRNEQILISEIHHKLKNLFKCRVIEFWCCDIFDTCILKYNENAAKFIPVSKDCGVVRELFESSNPNINLANVKQSLYYSPENDGLNDESVIMHLMNIDSNNYGIVLRGKHNQEKFSMIDERILTYLVPLVINLFIDCHQKQDNPKKESNDAGSKLESSRSEQSQVSSRVQNTSRILDSQNSEFAERLKALLEVAEIISGVLDIDILIPTIMERACSLLSTERCSLFLVDPVKQELITRFHGGLNKSIRIPLKKGIVGHTATTGNIINIKDAYSDPRFDNHVDLATGFRTRTILTVPIYNNRGEIAGVTEMINKFDNGVFDEDDIKMLMAFNVFCGISLDNAKLYNSSLDLTRQLRSFVEISNAMNQEKQIHNVLEQILGGAQDVINATRATIFMKDGDDLLPFVSIGEEIKHGTLFADEIMTNKNQQPHIFPREEIFLRVQSNSDKPLDGFAPTPLSHSSECSSNKTSTSSKGLTRISSVLVHEDDDESSLINVTSSIFRNNDVFNENIVGIPLISSSSKVLGVLELSSAGKIMNEDLKLLDCFAVFATVSIERSELQEIAQLGQTEVKIKQYLTTEERKGHDIPAKMKLELSADQLLTINFDAVAYDGIGHFKVLFEIANEYGILKEFNISNEKWFRFLIEISQTYKKVPYHNWRHAVDVCEFTAYEIRITNLLNILDKFELFGFLVAAICHDANHDGFTNTFNEKAQTPLGILYKNQSVMETHHCTIAITVISKEECNLFSGLNSDQFKSMWTLIFNLILITDMAKHFDFLKSINADLDRDGPYDLSVPENRLKIMQLILKCGDISNVARPFELADKWCDVLCEEFFRQGDLEKANGMEYTSANNDREHLDKPKSQIGFYTFVCLPLYQLGARVFPELQVNVDQVQSNLATWKAASEKAANDK</sequence>
<evidence type="ECO:0000259" key="5">
    <source>
        <dbReference type="PROSITE" id="PS51845"/>
    </source>
</evidence>
<dbReference type="Gene3D" id="3.30.450.40">
    <property type="match status" value="2"/>
</dbReference>
<dbReference type="PANTHER" id="PTHR11347">
    <property type="entry name" value="CYCLIC NUCLEOTIDE PHOSPHODIESTERASE"/>
    <property type="match status" value="1"/>
</dbReference>
<keyword evidence="1" id="KW-0140">cGMP</keyword>
<dbReference type="Pfam" id="PF01590">
    <property type="entry name" value="GAF"/>
    <property type="match status" value="1"/>
</dbReference>
<name>A0ABR2JXD6_9EUKA</name>
<feature type="region of interest" description="Disordered" evidence="4">
    <location>
        <begin position="422"/>
        <end position="453"/>
    </location>
</feature>
<dbReference type="InterPro" id="IPR002073">
    <property type="entry name" value="PDEase_catalytic_dom"/>
</dbReference>
<feature type="region of interest" description="Disordered" evidence="4">
    <location>
        <begin position="731"/>
        <end position="750"/>
    </location>
</feature>
<evidence type="ECO:0000256" key="2">
    <source>
        <dbReference type="ARBA" id="ARBA00022723"/>
    </source>
</evidence>
<comment type="caution">
    <text evidence="6">The sequence shown here is derived from an EMBL/GenBank/DDBJ whole genome shotgun (WGS) entry which is preliminary data.</text>
</comment>
<dbReference type="InterPro" id="IPR003607">
    <property type="entry name" value="HD/PDEase_dom"/>
</dbReference>
<feature type="compositionally biased region" description="Low complexity" evidence="4">
    <location>
        <begin position="441"/>
        <end position="450"/>
    </location>
</feature>
<dbReference type="SUPFAM" id="SSF109604">
    <property type="entry name" value="HD-domain/PDEase-like"/>
    <property type="match status" value="1"/>
</dbReference>
<protein>
    <recommendedName>
        <fullName evidence="5">PDEase domain-containing protein</fullName>
    </recommendedName>
</protein>
<dbReference type="PROSITE" id="PS51845">
    <property type="entry name" value="PDEASE_I_2"/>
    <property type="match status" value="1"/>
</dbReference>
<reference evidence="6 7" key="1">
    <citation type="submission" date="2024-04" db="EMBL/GenBank/DDBJ databases">
        <title>Tritrichomonas musculus Genome.</title>
        <authorList>
            <person name="Alves-Ferreira E."/>
            <person name="Grigg M."/>
            <person name="Lorenzi H."/>
            <person name="Galac M."/>
        </authorList>
    </citation>
    <scope>NUCLEOTIDE SEQUENCE [LARGE SCALE GENOMIC DNA]</scope>
    <source>
        <strain evidence="6 7">EAF2021</strain>
    </source>
</reference>
<dbReference type="PRINTS" id="PR00387">
    <property type="entry name" value="PDIESTERASE1"/>
</dbReference>
<organism evidence="6 7">
    <name type="scientific">Tritrichomonas musculus</name>
    <dbReference type="NCBI Taxonomy" id="1915356"/>
    <lineage>
        <taxon>Eukaryota</taxon>
        <taxon>Metamonada</taxon>
        <taxon>Parabasalia</taxon>
        <taxon>Tritrichomonadida</taxon>
        <taxon>Tritrichomonadidae</taxon>
        <taxon>Tritrichomonas</taxon>
    </lineage>
</organism>
<dbReference type="SUPFAM" id="SSF55781">
    <property type="entry name" value="GAF domain-like"/>
    <property type="match status" value="2"/>
</dbReference>
<keyword evidence="7" id="KW-1185">Reference proteome</keyword>
<dbReference type="Gene3D" id="1.10.1300.10">
    <property type="entry name" value="3'5'-cyclic nucleotide phosphodiesterase, catalytic domain"/>
    <property type="match status" value="1"/>
</dbReference>
<dbReference type="Proteomes" id="UP001470230">
    <property type="component" value="Unassembled WGS sequence"/>
</dbReference>
<evidence type="ECO:0000256" key="3">
    <source>
        <dbReference type="ARBA" id="ARBA00022801"/>
    </source>
</evidence>